<evidence type="ECO:0000313" key="9">
    <source>
        <dbReference type="Proteomes" id="UP000799772"/>
    </source>
</evidence>
<name>A0A9P4IAM0_9PEZI</name>
<feature type="transmembrane region" description="Helical" evidence="6">
    <location>
        <begin position="147"/>
        <end position="169"/>
    </location>
</feature>
<organism evidence="8 9">
    <name type="scientific">Rhizodiscina lignyota</name>
    <dbReference type="NCBI Taxonomy" id="1504668"/>
    <lineage>
        <taxon>Eukaryota</taxon>
        <taxon>Fungi</taxon>
        <taxon>Dikarya</taxon>
        <taxon>Ascomycota</taxon>
        <taxon>Pezizomycotina</taxon>
        <taxon>Dothideomycetes</taxon>
        <taxon>Pleosporomycetidae</taxon>
        <taxon>Aulographales</taxon>
        <taxon>Rhizodiscinaceae</taxon>
        <taxon>Rhizodiscina</taxon>
    </lineage>
</organism>
<keyword evidence="3 6" id="KW-1133">Transmembrane helix</keyword>
<feature type="region of interest" description="Disordered" evidence="5">
    <location>
        <begin position="1"/>
        <end position="22"/>
    </location>
</feature>
<dbReference type="Pfam" id="PF07690">
    <property type="entry name" value="MFS_1"/>
    <property type="match status" value="1"/>
</dbReference>
<feature type="transmembrane region" description="Helical" evidence="6">
    <location>
        <begin position="122"/>
        <end position="140"/>
    </location>
</feature>
<dbReference type="EMBL" id="ML978131">
    <property type="protein sequence ID" value="KAF2095760.1"/>
    <property type="molecule type" value="Genomic_DNA"/>
</dbReference>
<evidence type="ECO:0000313" key="8">
    <source>
        <dbReference type="EMBL" id="KAF2095760.1"/>
    </source>
</evidence>
<evidence type="ECO:0000256" key="3">
    <source>
        <dbReference type="ARBA" id="ARBA00022989"/>
    </source>
</evidence>
<dbReference type="Gene3D" id="1.20.1250.20">
    <property type="entry name" value="MFS general substrate transporter like domains"/>
    <property type="match status" value="1"/>
</dbReference>
<feature type="domain" description="Major facilitator superfamily (MFS) profile" evidence="7">
    <location>
        <begin position="56"/>
        <end position="498"/>
    </location>
</feature>
<dbReference type="OrthoDB" id="2585655at2759"/>
<comment type="caution">
    <text evidence="8">The sequence shown here is derived from an EMBL/GenBank/DDBJ whole genome shotgun (WGS) entry which is preliminary data.</text>
</comment>
<sequence>MSEAKEDVKQSEEPGDRASDDLTHLKLDQNGFPLRPQPSDDPLDPLNWSFWTKFGVLIQVSFLAFLGPFAHAVINSAYGLVAKEFHLAIQTASYQTTVGILLAGVSPIIWSPISNVYGRRPILIFVSAFGIAMQCGSAVVKTWSGILAIRAFVGIGTSAGMGIGAAVVADMYFQHERGKFMGIYIVFVSNGAHVAGLIGGFIAQNPHLGWRWCYWVPAICWAGSWLINLFCLPETLYHRDNTLGTSYQRNDSWLKLFTFNGVHIRRKLRIWDFTHVFNMLRYPSVFFPTLYYSVSFGLGSVLYAVTGAAAFGALYHFDTAQIGLAIGLGTLIGTIIGEFAAGPVSDYILYLSTRNSGGTPTPEARLHAMWPGFLLCPAGTIIEGVCFQYKTHWAGPVMGIGIGAFGLQIISTNIFAYATDCYKPQSAEISTLLNFGRQVFSFTLGFYMIPWAKKTTYGVAWSILSIIDALLFLGIIVLMWKGRVWRERLGEPNFHKDL</sequence>
<evidence type="ECO:0000256" key="4">
    <source>
        <dbReference type="ARBA" id="ARBA00023136"/>
    </source>
</evidence>
<evidence type="ECO:0000259" key="7">
    <source>
        <dbReference type="PROSITE" id="PS50850"/>
    </source>
</evidence>
<evidence type="ECO:0000256" key="6">
    <source>
        <dbReference type="SAM" id="Phobius"/>
    </source>
</evidence>
<dbReference type="Proteomes" id="UP000799772">
    <property type="component" value="Unassembled WGS sequence"/>
</dbReference>
<feature type="transmembrane region" description="Helical" evidence="6">
    <location>
        <begin position="56"/>
        <end position="80"/>
    </location>
</feature>
<feature type="transmembrane region" description="Helical" evidence="6">
    <location>
        <begin position="431"/>
        <end position="452"/>
    </location>
</feature>
<gene>
    <name evidence="8" type="ORF">NA57DRAFT_44041</name>
</gene>
<keyword evidence="4 6" id="KW-0472">Membrane</keyword>
<evidence type="ECO:0000256" key="1">
    <source>
        <dbReference type="ARBA" id="ARBA00004141"/>
    </source>
</evidence>
<protein>
    <submittedName>
        <fullName evidence="8">MFS general substrate transporter</fullName>
    </submittedName>
</protein>
<feature type="transmembrane region" description="Helical" evidence="6">
    <location>
        <begin position="290"/>
        <end position="315"/>
    </location>
</feature>
<feature type="transmembrane region" description="Helical" evidence="6">
    <location>
        <begin position="322"/>
        <end position="341"/>
    </location>
</feature>
<dbReference type="InterPro" id="IPR020846">
    <property type="entry name" value="MFS_dom"/>
</dbReference>
<dbReference type="GO" id="GO:0022857">
    <property type="term" value="F:transmembrane transporter activity"/>
    <property type="evidence" value="ECO:0007669"/>
    <property type="project" value="InterPro"/>
</dbReference>
<dbReference type="InterPro" id="IPR036259">
    <property type="entry name" value="MFS_trans_sf"/>
</dbReference>
<dbReference type="SUPFAM" id="SSF103473">
    <property type="entry name" value="MFS general substrate transporter"/>
    <property type="match status" value="1"/>
</dbReference>
<feature type="transmembrane region" description="Helical" evidence="6">
    <location>
        <begin position="212"/>
        <end position="230"/>
    </location>
</feature>
<keyword evidence="2 6" id="KW-0812">Transmembrane</keyword>
<feature type="transmembrane region" description="Helical" evidence="6">
    <location>
        <begin position="458"/>
        <end position="480"/>
    </location>
</feature>
<dbReference type="AlphaFoldDB" id="A0A9P4IAM0"/>
<dbReference type="InterPro" id="IPR011701">
    <property type="entry name" value="MFS"/>
</dbReference>
<feature type="transmembrane region" description="Helical" evidence="6">
    <location>
        <begin position="92"/>
        <end position="110"/>
    </location>
</feature>
<keyword evidence="9" id="KW-1185">Reference proteome</keyword>
<evidence type="ECO:0000256" key="5">
    <source>
        <dbReference type="SAM" id="MobiDB-lite"/>
    </source>
</evidence>
<accession>A0A9P4IAM0</accession>
<dbReference type="PANTHER" id="PTHR23502">
    <property type="entry name" value="MAJOR FACILITATOR SUPERFAMILY"/>
    <property type="match status" value="1"/>
</dbReference>
<evidence type="ECO:0000256" key="2">
    <source>
        <dbReference type="ARBA" id="ARBA00022692"/>
    </source>
</evidence>
<feature type="transmembrane region" description="Helical" evidence="6">
    <location>
        <begin position="397"/>
        <end position="419"/>
    </location>
</feature>
<dbReference type="PANTHER" id="PTHR23502:SF181">
    <property type="entry name" value="MAJOR FACILITATOR SUPERFAMILY (MFS) PROFILE DOMAIN-CONTAINING PROTEIN"/>
    <property type="match status" value="1"/>
</dbReference>
<dbReference type="PROSITE" id="PS50850">
    <property type="entry name" value="MFS"/>
    <property type="match status" value="1"/>
</dbReference>
<reference evidence="8" key="1">
    <citation type="journal article" date="2020" name="Stud. Mycol.">
        <title>101 Dothideomycetes genomes: a test case for predicting lifestyles and emergence of pathogens.</title>
        <authorList>
            <person name="Haridas S."/>
            <person name="Albert R."/>
            <person name="Binder M."/>
            <person name="Bloem J."/>
            <person name="Labutti K."/>
            <person name="Salamov A."/>
            <person name="Andreopoulos B."/>
            <person name="Baker S."/>
            <person name="Barry K."/>
            <person name="Bills G."/>
            <person name="Bluhm B."/>
            <person name="Cannon C."/>
            <person name="Castanera R."/>
            <person name="Culley D."/>
            <person name="Daum C."/>
            <person name="Ezra D."/>
            <person name="Gonzalez J."/>
            <person name="Henrissat B."/>
            <person name="Kuo A."/>
            <person name="Liang C."/>
            <person name="Lipzen A."/>
            <person name="Lutzoni F."/>
            <person name="Magnuson J."/>
            <person name="Mondo S."/>
            <person name="Nolan M."/>
            <person name="Ohm R."/>
            <person name="Pangilinan J."/>
            <person name="Park H.-J."/>
            <person name="Ramirez L."/>
            <person name="Alfaro M."/>
            <person name="Sun H."/>
            <person name="Tritt A."/>
            <person name="Yoshinaga Y."/>
            <person name="Zwiers L.-H."/>
            <person name="Turgeon B."/>
            <person name="Goodwin S."/>
            <person name="Spatafora J."/>
            <person name="Crous P."/>
            <person name="Grigoriev I."/>
        </authorList>
    </citation>
    <scope>NUCLEOTIDE SEQUENCE</scope>
    <source>
        <strain evidence="8">CBS 133067</strain>
    </source>
</reference>
<comment type="subcellular location">
    <subcellularLocation>
        <location evidence="1">Membrane</location>
        <topology evidence="1">Multi-pass membrane protein</topology>
    </subcellularLocation>
</comment>
<dbReference type="GO" id="GO:0005886">
    <property type="term" value="C:plasma membrane"/>
    <property type="evidence" value="ECO:0007669"/>
    <property type="project" value="TreeGrafter"/>
</dbReference>
<feature type="transmembrane region" description="Helical" evidence="6">
    <location>
        <begin position="181"/>
        <end position="203"/>
    </location>
</feature>
<proteinExistence type="predicted"/>